<sequence>MAMANAITASVNTATKSVSRVKQPMFSQLRRPIRHLKANGARQVTQNQTLHHFIVSQHLPQAFPTSPAGVMVFASGMSLETNRYSLPPLRSGSLQIGNMDETSVPTARRRQY</sequence>
<keyword evidence="3" id="KW-1185">Reference proteome</keyword>
<protein>
    <submittedName>
        <fullName evidence="2">Uncharacterized protein</fullName>
    </submittedName>
</protein>
<evidence type="ECO:0000313" key="3">
    <source>
        <dbReference type="Proteomes" id="UP000784294"/>
    </source>
</evidence>
<evidence type="ECO:0000313" key="2">
    <source>
        <dbReference type="EMBL" id="VEL25655.1"/>
    </source>
</evidence>
<proteinExistence type="predicted"/>
<name>A0A448X1U9_9PLAT</name>
<gene>
    <name evidence="2" type="ORF">PXEA_LOCUS19095</name>
</gene>
<dbReference type="EMBL" id="CAAALY010075441">
    <property type="protein sequence ID" value="VEL25655.1"/>
    <property type="molecule type" value="Genomic_DNA"/>
</dbReference>
<dbReference type="Proteomes" id="UP000784294">
    <property type="component" value="Unassembled WGS sequence"/>
</dbReference>
<feature type="region of interest" description="Disordered" evidence="1">
    <location>
        <begin position="90"/>
        <end position="112"/>
    </location>
</feature>
<reference evidence="2" key="1">
    <citation type="submission" date="2018-11" db="EMBL/GenBank/DDBJ databases">
        <authorList>
            <consortium name="Pathogen Informatics"/>
        </authorList>
    </citation>
    <scope>NUCLEOTIDE SEQUENCE</scope>
</reference>
<feature type="compositionally biased region" description="Polar residues" evidence="1">
    <location>
        <begin position="92"/>
        <end position="105"/>
    </location>
</feature>
<comment type="caution">
    <text evidence="2">The sequence shown here is derived from an EMBL/GenBank/DDBJ whole genome shotgun (WGS) entry which is preliminary data.</text>
</comment>
<organism evidence="2 3">
    <name type="scientific">Protopolystoma xenopodis</name>
    <dbReference type="NCBI Taxonomy" id="117903"/>
    <lineage>
        <taxon>Eukaryota</taxon>
        <taxon>Metazoa</taxon>
        <taxon>Spiralia</taxon>
        <taxon>Lophotrochozoa</taxon>
        <taxon>Platyhelminthes</taxon>
        <taxon>Monogenea</taxon>
        <taxon>Polyopisthocotylea</taxon>
        <taxon>Polystomatidea</taxon>
        <taxon>Polystomatidae</taxon>
        <taxon>Protopolystoma</taxon>
    </lineage>
</organism>
<dbReference type="AlphaFoldDB" id="A0A448X1U9"/>
<evidence type="ECO:0000256" key="1">
    <source>
        <dbReference type="SAM" id="MobiDB-lite"/>
    </source>
</evidence>
<accession>A0A448X1U9</accession>